<evidence type="ECO:0000313" key="1">
    <source>
        <dbReference type="EMBL" id="AJI25197.1"/>
    </source>
</evidence>
<accession>A0A0B6AVN3</accession>
<proteinExistence type="predicted"/>
<sequence>MMFSWLEITAAAFGLSVILISFAFLPERTYKSLYIPHQLVAKSIFFYKKIIRFINQFRQKL</sequence>
<dbReference type="RefSeq" id="WP_034652099.1">
    <property type="nucleotide sequence ID" value="NZ_BCVB01000004.1"/>
</dbReference>
<dbReference type="GeneID" id="93642709"/>
<gene>
    <name evidence="1" type="ORF">BG04_4717</name>
</gene>
<evidence type="ECO:0000313" key="2">
    <source>
        <dbReference type="Proteomes" id="UP000031829"/>
    </source>
</evidence>
<dbReference type="Proteomes" id="UP000031829">
    <property type="component" value="Chromosome"/>
</dbReference>
<dbReference type="HOGENOM" id="CLU_2912869_0_0_9"/>
<dbReference type="KEGG" id="bmeg:BG04_4717"/>
<protein>
    <submittedName>
        <fullName evidence="1">Putative membrane protein</fullName>
    </submittedName>
</protein>
<organism evidence="1 2">
    <name type="scientific">Priestia megaterium (strain ATCC 14581 / DSM 32 / CCUG 1817 / JCM 2506 / NBRC 15308 / NCIMB 9376 / NCTC 10342 / NRRL B-14308 / VKM B-512 / Ford 19)</name>
    <name type="common">Bacillus megaterium</name>
    <dbReference type="NCBI Taxonomy" id="1348623"/>
    <lineage>
        <taxon>Bacteria</taxon>
        <taxon>Bacillati</taxon>
        <taxon>Bacillota</taxon>
        <taxon>Bacilli</taxon>
        <taxon>Bacillales</taxon>
        <taxon>Bacillaceae</taxon>
        <taxon>Priestia</taxon>
    </lineage>
</organism>
<dbReference type="AlphaFoldDB" id="A0A0B6AVN3"/>
<reference evidence="1 2" key="1">
    <citation type="journal article" date="2015" name="Genome Announc.">
        <title>Complete genome sequences for 35 biothreat assay-relevant bacillus species.</title>
        <authorList>
            <person name="Johnson S.L."/>
            <person name="Daligault H.E."/>
            <person name="Davenport K.W."/>
            <person name="Jaissle J."/>
            <person name="Frey K.G."/>
            <person name="Ladner J.T."/>
            <person name="Broomall S.M."/>
            <person name="Bishop-Lilly K.A."/>
            <person name="Bruce D.C."/>
            <person name="Gibbons H.S."/>
            <person name="Coyne S.R."/>
            <person name="Lo C.C."/>
            <person name="Meincke L."/>
            <person name="Munk A.C."/>
            <person name="Koroleva G.I."/>
            <person name="Rosenzweig C.N."/>
            <person name="Palacios G.F."/>
            <person name="Redden C.L."/>
            <person name="Minogue T.D."/>
            <person name="Chain P.S."/>
        </authorList>
    </citation>
    <scope>NUCLEOTIDE SEQUENCE [LARGE SCALE GENOMIC DNA]</scope>
    <source>
        <strain evidence="2">ATCC 14581 / DSM 32 / JCM 2506 / NBRC 15308 / NCIMB 9376 / NCTC 10342 / NRRL B-14308 / VKM B-512</strain>
    </source>
</reference>
<name>A0A0B6AVN3_PRIM2</name>
<dbReference type="EMBL" id="CP009920">
    <property type="protein sequence ID" value="AJI25197.1"/>
    <property type="molecule type" value="Genomic_DNA"/>
</dbReference>